<feature type="region of interest" description="Disordered" evidence="1">
    <location>
        <begin position="92"/>
        <end position="149"/>
    </location>
</feature>
<reference evidence="2 3" key="1">
    <citation type="submission" date="2024-01" db="EMBL/GenBank/DDBJ databases">
        <title>The complete chloroplast genome sequence of Lithospermum erythrorhizon: insights into the phylogenetic relationship among Boraginaceae species and the maternal lineages of purple gromwells.</title>
        <authorList>
            <person name="Okada T."/>
            <person name="Watanabe K."/>
        </authorList>
    </citation>
    <scope>NUCLEOTIDE SEQUENCE [LARGE SCALE GENOMIC DNA]</scope>
</reference>
<dbReference type="Gene3D" id="2.40.70.10">
    <property type="entry name" value="Acid Proteases"/>
    <property type="match status" value="1"/>
</dbReference>
<dbReference type="InterPro" id="IPR021109">
    <property type="entry name" value="Peptidase_aspartic_dom_sf"/>
</dbReference>
<evidence type="ECO:0000313" key="2">
    <source>
        <dbReference type="EMBL" id="GAA0154201.1"/>
    </source>
</evidence>
<dbReference type="SUPFAM" id="SSF50630">
    <property type="entry name" value="Acid proteases"/>
    <property type="match status" value="1"/>
</dbReference>
<evidence type="ECO:0000313" key="3">
    <source>
        <dbReference type="Proteomes" id="UP001454036"/>
    </source>
</evidence>
<dbReference type="CDD" id="cd00303">
    <property type="entry name" value="retropepsin_like"/>
    <property type="match status" value="1"/>
</dbReference>
<dbReference type="AlphaFoldDB" id="A0AAV3PSS3"/>
<organism evidence="2 3">
    <name type="scientific">Lithospermum erythrorhizon</name>
    <name type="common">Purple gromwell</name>
    <name type="synonym">Lithospermum officinale var. erythrorhizon</name>
    <dbReference type="NCBI Taxonomy" id="34254"/>
    <lineage>
        <taxon>Eukaryota</taxon>
        <taxon>Viridiplantae</taxon>
        <taxon>Streptophyta</taxon>
        <taxon>Embryophyta</taxon>
        <taxon>Tracheophyta</taxon>
        <taxon>Spermatophyta</taxon>
        <taxon>Magnoliopsida</taxon>
        <taxon>eudicotyledons</taxon>
        <taxon>Gunneridae</taxon>
        <taxon>Pentapetalae</taxon>
        <taxon>asterids</taxon>
        <taxon>lamiids</taxon>
        <taxon>Boraginales</taxon>
        <taxon>Boraginaceae</taxon>
        <taxon>Boraginoideae</taxon>
        <taxon>Lithospermeae</taxon>
        <taxon>Lithospermum</taxon>
    </lineage>
</organism>
<dbReference type="PANTHER" id="PTHR33240">
    <property type="entry name" value="OS08G0508500 PROTEIN"/>
    <property type="match status" value="1"/>
</dbReference>
<dbReference type="PANTHER" id="PTHR33240:SF15">
    <property type="entry name" value="GAG-PRO-LIKE PROTEIN"/>
    <property type="match status" value="1"/>
</dbReference>
<evidence type="ECO:0008006" key="4">
    <source>
        <dbReference type="Google" id="ProtNLM"/>
    </source>
</evidence>
<dbReference type="EMBL" id="BAABME010002340">
    <property type="protein sequence ID" value="GAA0154201.1"/>
    <property type="molecule type" value="Genomic_DNA"/>
</dbReference>
<accession>A0AAV3PSS3</accession>
<dbReference type="Proteomes" id="UP001454036">
    <property type="component" value="Unassembled WGS sequence"/>
</dbReference>
<keyword evidence="3" id="KW-1185">Reference proteome</keyword>
<feature type="compositionally biased region" description="Basic and acidic residues" evidence="1">
    <location>
        <begin position="111"/>
        <end position="123"/>
    </location>
</feature>
<comment type="caution">
    <text evidence="2">The sequence shown here is derived from an EMBL/GenBank/DDBJ whole genome shotgun (WGS) entry which is preliminary data.</text>
</comment>
<evidence type="ECO:0000256" key="1">
    <source>
        <dbReference type="SAM" id="MobiDB-lite"/>
    </source>
</evidence>
<proteinExistence type="predicted"/>
<gene>
    <name evidence="2" type="ORF">LIER_12255</name>
</gene>
<name>A0AAV3PSS3_LITER</name>
<sequence>MTILSTNPDIYAKAVSNSLTDKALEWYMTLPLKSIDTYPQTTDTFIAKFGSPIQRSKIWEVEKCTLLETPLSKDQWIARVKQYVELAELKTKETEDKGDQQDIPPQNRRSPQRDNYPRTKNEQPEALPLTGRIDTIARGKAGGGDSRNSRKIYAHREMYSIVETTTKKEEVITFNDKDLVGIEVPHDDSVVIALVIANFKVERILVDTGSSVDVVYLSTFDKWRLPRSLIKLLHTPLTGFTGHTIQVVSELTLDFTVAERARISIIRAQFTVVDLEDSSYNGLIGRPILTALRATVSPIYLKLKFPTPRGIGEICGDQNKARIFFIKPRFPHWVRVKANRGKSGAEKSHGGE</sequence>
<protein>
    <recommendedName>
        <fullName evidence="4">Retrotransposon gag domain-containing protein</fullName>
    </recommendedName>
</protein>